<dbReference type="EMBL" id="CAMXCT020003062">
    <property type="protein sequence ID" value="CAL1155569.1"/>
    <property type="molecule type" value="Genomic_DNA"/>
</dbReference>
<keyword evidence="4" id="KW-1185">Reference proteome</keyword>
<dbReference type="AlphaFoldDB" id="A0A9P1D1N2"/>
<feature type="region of interest" description="Disordered" evidence="1">
    <location>
        <begin position="177"/>
        <end position="206"/>
    </location>
</feature>
<proteinExistence type="predicted"/>
<protein>
    <submittedName>
        <fullName evidence="3">Tyr recombinase domain-containing protein</fullName>
    </submittedName>
</protein>
<gene>
    <name evidence="2" type="ORF">C1SCF055_LOCUS28164</name>
</gene>
<reference evidence="2" key="1">
    <citation type="submission" date="2022-10" db="EMBL/GenBank/DDBJ databases">
        <authorList>
            <person name="Chen Y."/>
            <person name="Dougan E. K."/>
            <person name="Chan C."/>
            <person name="Rhodes N."/>
            <person name="Thang M."/>
        </authorList>
    </citation>
    <scope>NUCLEOTIDE SEQUENCE</scope>
</reference>
<evidence type="ECO:0000313" key="4">
    <source>
        <dbReference type="Proteomes" id="UP001152797"/>
    </source>
</evidence>
<organism evidence="2">
    <name type="scientific">Cladocopium goreaui</name>
    <dbReference type="NCBI Taxonomy" id="2562237"/>
    <lineage>
        <taxon>Eukaryota</taxon>
        <taxon>Sar</taxon>
        <taxon>Alveolata</taxon>
        <taxon>Dinophyceae</taxon>
        <taxon>Suessiales</taxon>
        <taxon>Symbiodiniaceae</taxon>
        <taxon>Cladocopium</taxon>
    </lineage>
</organism>
<evidence type="ECO:0000256" key="1">
    <source>
        <dbReference type="SAM" id="MobiDB-lite"/>
    </source>
</evidence>
<evidence type="ECO:0000313" key="3">
    <source>
        <dbReference type="EMBL" id="CAL4789506.1"/>
    </source>
</evidence>
<sequence length="234" mass="25670">MLELIADINYVPFGEICRAPSQGGELCTRLRTSEEIGALINRLLKNGSVNSIASNSFKHTTLVWGGAYGLDEPSHALLGYHELQGSGSMAVYSRDMLARPLQLYCSMLSNIREVRARPDESHMSRLMDLMKISENVAGTVDRTTAASAQAAFDHGQTADDDDAYDLPTPMEMECKSKMGDEQVEDDSSELPLSDSSQEQEKSCGAQCSEIEQQTARGRLMVQENFELLEQGAPP</sequence>
<reference evidence="3 4" key="2">
    <citation type="submission" date="2024-05" db="EMBL/GenBank/DDBJ databases">
        <authorList>
            <person name="Chen Y."/>
            <person name="Shah S."/>
            <person name="Dougan E. K."/>
            <person name="Thang M."/>
            <person name="Chan C."/>
        </authorList>
    </citation>
    <scope>NUCLEOTIDE SEQUENCE [LARGE SCALE GENOMIC DNA]</scope>
</reference>
<name>A0A9P1D1N2_9DINO</name>
<dbReference type="EMBL" id="CAMXCT030003062">
    <property type="protein sequence ID" value="CAL4789506.1"/>
    <property type="molecule type" value="Genomic_DNA"/>
</dbReference>
<dbReference type="Proteomes" id="UP001152797">
    <property type="component" value="Unassembled WGS sequence"/>
</dbReference>
<dbReference type="EMBL" id="CAMXCT010003062">
    <property type="protein sequence ID" value="CAI4002194.1"/>
    <property type="molecule type" value="Genomic_DNA"/>
</dbReference>
<accession>A0A9P1D1N2</accession>
<evidence type="ECO:0000313" key="2">
    <source>
        <dbReference type="EMBL" id="CAI4002194.1"/>
    </source>
</evidence>
<comment type="caution">
    <text evidence="2">The sequence shown here is derived from an EMBL/GenBank/DDBJ whole genome shotgun (WGS) entry which is preliminary data.</text>
</comment>